<sequence length="168" mass="18551">MTRIIPIFLALLVAVGAAYWFFKPAPDIRFTRFETELREIGKSGKLIRKVPRNSKVEVVQELTESGVAVAFVDTNVGGVINLADLDTDRRPVLTGAYVAKALVEPVKLRAEPSPLAPIVAEIPARELIQIWGQTETPSGKWAEITRHKDKAVGYLPVKDLEAASHQLR</sequence>
<dbReference type="OrthoDB" id="9846620at2"/>
<reference evidence="1" key="1">
    <citation type="journal article" date="2018" name="Genome Announc.">
        <title>Draft Genome Sequence of "Candidatus Phycosocius bacilliformis," an Alphaproteobacterial Ectosymbiont of the Hydrocarbon-Producing Green Alga Botryococcus braunii.</title>
        <authorList>
            <person name="Tanabe Y."/>
            <person name="Yamaguchi H."/>
            <person name="Watanabe M.M."/>
        </authorList>
    </citation>
    <scope>NUCLEOTIDE SEQUENCE [LARGE SCALE GENOMIC DNA]</scope>
    <source>
        <strain evidence="1">BOTRYCO-2</strain>
    </source>
</reference>
<gene>
    <name evidence="1" type="ORF">PbB2_00604</name>
</gene>
<organism evidence="1 2">
    <name type="scientific">Candidatus Phycosocius bacilliformis</name>
    <dbReference type="NCBI Taxonomy" id="1445552"/>
    <lineage>
        <taxon>Bacteria</taxon>
        <taxon>Pseudomonadati</taxon>
        <taxon>Pseudomonadota</taxon>
        <taxon>Alphaproteobacteria</taxon>
        <taxon>Caulobacterales</taxon>
        <taxon>Caulobacterales incertae sedis</taxon>
        <taxon>Candidatus Phycosocius</taxon>
    </lineage>
</organism>
<dbReference type="EMBL" id="BFBR01000001">
    <property type="protein sequence ID" value="GBF56947.1"/>
    <property type="molecule type" value="Genomic_DNA"/>
</dbReference>
<name>A0A2P2E7A8_9PROT</name>
<keyword evidence="2" id="KW-1185">Reference proteome</keyword>
<comment type="caution">
    <text evidence="1">The sequence shown here is derived from an EMBL/GenBank/DDBJ whole genome shotgun (WGS) entry which is preliminary data.</text>
</comment>
<dbReference type="AlphaFoldDB" id="A0A2P2E7A8"/>
<proteinExistence type="predicted"/>
<dbReference type="Proteomes" id="UP000245086">
    <property type="component" value="Unassembled WGS sequence"/>
</dbReference>
<dbReference type="RefSeq" id="WP_108983782.1">
    <property type="nucleotide sequence ID" value="NZ_BFBR01000001.1"/>
</dbReference>
<accession>A0A2P2E7A8</accession>
<evidence type="ECO:0000313" key="2">
    <source>
        <dbReference type="Proteomes" id="UP000245086"/>
    </source>
</evidence>
<evidence type="ECO:0000313" key="1">
    <source>
        <dbReference type="EMBL" id="GBF56947.1"/>
    </source>
</evidence>
<protein>
    <submittedName>
        <fullName evidence="1">Uncharacterized protein</fullName>
    </submittedName>
</protein>